<accession>A0A1R1Y0L6</accession>
<feature type="transmembrane region" description="Helical" evidence="17">
    <location>
        <begin position="126"/>
        <end position="145"/>
    </location>
</feature>
<feature type="region of interest" description="Disordered" evidence="16">
    <location>
        <begin position="456"/>
        <end position="512"/>
    </location>
</feature>
<dbReference type="AlphaFoldDB" id="A0A1R1Y0L6"/>
<evidence type="ECO:0000256" key="15">
    <source>
        <dbReference type="PROSITE-ProRule" id="PRU00175"/>
    </source>
</evidence>
<organism evidence="19 20">
    <name type="scientific">Smittium culicis</name>
    <dbReference type="NCBI Taxonomy" id="133412"/>
    <lineage>
        <taxon>Eukaryota</taxon>
        <taxon>Fungi</taxon>
        <taxon>Fungi incertae sedis</taxon>
        <taxon>Zoopagomycota</taxon>
        <taxon>Kickxellomycotina</taxon>
        <taxon>Harpellomycetes</taxon>
        <taxon>Harpellales</taxon>
        <taxon>Legeriomycetaceae</taxon>
        <taxon>Smittium</taxon>
    </lineage>
</organism>
<evidence type="ECO:0000313" key="19">
    <source>
        <dbReference type="EMBL" id="OMJ20359.1"/>
    </source>
</evidence>
<dbReference type="GO" id="GO:0043161">
    <property type="term" value="P:proteasome-mediated ubiquitin-dependent protein catabolic process"/>
    <property type="evidence" value="ECO:0007669"/>
    <property type="project" value="TreeGrafter"/>
</dbReference>
<feature type="transmembrane region" description="Helical" evidence="17">
    <location>
        <begin position="236"/>
        <end position="260"/>
    </location>
</feature>
<dbReference type="GO" id="GO:0036503">
    <property type="term" value="P:ERAD pathway"/>
    <property type="evidence" value="ECO:0007669"/>
    <property type="project" value="TreeGrafter"/>
</dbReference>
<dbReference type="InterPro" id="IPR001841">
    <property type="entry name" value="Znf_RING"/>
</dbReference>
<reference evidence="19 20" key="1">
    <citation type="submission" date="2017-01" db="EMBL/GenBank/DDBJ databases">
        <authorList>
            <person name="Mah S.A."/>
            <person name="Swanson W.J."/>
            <person name="Moy G.W."/>
            <person name="Vacquier V.D."/>
        </authorList>
    </citation>
    <scope>NUCLEOTIDE SEQUENCE [LARGE SCALE GENOMIC DNA]</scope>
    <source>
        <strain evidence="19 20">GSMNP</strain>
    </source>
</reference>
<evidence type="ECO:0000256" key="6">
    <source>
        <dbReference type="ARBA" id="ARBA00022679"/>
    </source>
</evidence>
<proteinExistence type="inferred from homology"/>
<dbReference type="GO" id="GO:0061630">
    <property type="term" value="F:ubiquitin protein ligase activity"/>
    <property type="evidence" value="ECO:0007669"/>
    <property type="project" value="UniProtKB-EC"/>
</dbReference>
<comment type="subcellular location">
    <subcellularLocation>
        <location evidence="2">Endoplasmic reticulum membrane</location>
        <topology evidence="2">Multi-pass membrane protein</topology>
    </subcellularLocation>
</comment>
<dbReference type="Gene3D" id="3.30.40.10">
    <property type="entry name" value="Zinc/RING finger domain, C3HC4 (zinc finger)"/>
    <property type="match status" value="1"/>
</dbReference>
<comment type="pathway">
    <text evidence="3">Protein modification; protein ubiquitination.</text>
</comment>
<dbReference type="Pfam" id="PF13639">
    <property type="entry name" value="zf-RING_2"/>
    <property type="match status" value="1"/>
</dbReference>
<dbReference type="SMART" id="SM00184">
    <property type="entry name" value="RING"/>
    <property type="match status" value="1"/>
</dbReference>
<evidence type="ECO:0000256" key="2">
    <source>
        <dbReference type="ARBA" id="ARBA00004477"/>
    </source>
</evidence>
<dbReference type="PANTHER" id="PTHR22763:SF184">
    <property type="entry name" value="E3 UBIQUITIN-PROTEIN LIGASE SYNOVIOLIN"/>
    <property type="match status" value="1"/>
</dbReference>
<keyword evidence="20" id="KW-1185">Reference proteome</keyword>
<evidence type="ECO:0000256" key="17">
    <source>
        <dbReference type="SAM" id="Phobius"/>
    </source>
</evidence>
<evidence type="ECO:0000256" key="16">
    <source>
        <dbReference type="SAM" id="MobiDB-lite"/>
    </source>
</evidence>
<evidence type="ECO:0000256" key="13">
    <source>
        <dbReference type="ARBA" id="ARBA00022989"/>
    </source>
</evidence>
<sequence>MFNALRQHRFALYGSVSLSIFLFQILKEYARYNSFFPVCVALAQSSISILAIFNISIFLLILSGIAVVRLFFTELRPLEVDVLFSLFPKITTFRYFYCFLRLYERAWFSITEICLALTIFKEELNAYSIFLFGILLFVKIFHWLLDDRIEYMEQRPNIDSKLIYKMSILSLILMFTNISMVLYAYNFYHIFGAKIVVIFGFEYALLAINLMISIIKFIFSCIDNFQEREWQNKTIYLFYIELFSDLLKLAVYSGLFYVLVQNYGLPLHIIRDIYLTVSSFVSKCKDWIRYRKAMKYMDDQYATLNQAQLDALTDKVCIICREEIAIVHNSPDVPKRLSCGHVFHFYCLRSWLARQQSCPTCRTPVLETANPPNTPINNNQVDPNQNINPIPNTPIADNQNISPNQNLNDPQNIHNLNSSNPPLTPDSAPIRPQLPHEYISSSQEINKLKEKILSNDQNLSSSSSHHAQNPQSPSDHNPSNANSSTFPSSSKPKLSTSTPRINTNSFTSTSIPSLIPISTDSSSFTSTFNPIPNTFSSQQHANAQFDNNFSLLNNLNNMGTPLLVPLTTPATSLDPQNPNLLKNILSMSNMQLPNLDSLTDEQIENLNKSTREAVQERLRILAYVQLQLQNLNDILSQLNSC</sequence>
<evidence type="ECO:0000256" key="8">
    <source>
        <dbReference type="ARBA" id="ARBA00022723"/>
    </source>
</evidence>
<dbReference type="InterPro" id="IPR050731">
    <property type="entry name" value="HRD1_E3_ubiq-ligases"/>
</dbReference>
<feature type="region of interest" description="Disordered" evidence="16">
    <location>
        <begin position="366"/>
        <end position="433"/>
    </location>
</feature>
<evidence type="ECO:0000256" key="14">
    <source>
        <dbReference type="ARBA" id="ARBA00023136"/>
    </source>
</evidence>
<dbReference type="PANTHER" id="PTHR22763">
    <property type="entry name" value="RING ZINC FINGER PROTEIN"/>
    <property type="match status" value="1"/>
</dbReference>
<name>A0A1R1Y0L6_9FUNG</name>
<keyword evidence="7 17" id="KW-0812">Transmembrane</keyword>
<evidence type="ECO:0000313" key="20">
    <source>
        <dbReference type="Proteomes" id="UP000187283"/>
    </source>
</evidence>
<evidence type="ECO:0000256" key="11">
    <source>
        <dbReference type="ARBA" id="ARBA00022824"/>
    </source>
</evidence>
<keyword evidence="6" id="KW-0808">Transferase</keyword>
<keyword evidence="8" id="KW-0479">Metal-binding</keyword>
<dbReference type="SUPFAM" id="SSF57850">
    <property type="entry name" value="RING/U-box"/>
    <property type="match status" value="1"/>
</dbReference>
<dbReference type="GO" id="GO:0005789">
    <property type="term" value="C:endoplasmic reticulum membrane"/>
    <property type="evidence" value="ECO:0007669"/>
    <property type="project" value="UniProtKB-SubCell"/>
</dbReference>
<dbReference type="EMBL" id="LSSN01001261">
    <property type="protein sequence ID" value="OMJ20359.1"/>
    <property type="molecule type" value="Genomic_DNA"/>
</dbReference>
<evidence type="ECO:0000256" key="9">
    <source>
        <dbReference type="ARBA" id="ARBA00022771"/>
    </source>
</evidence>
<dbReference type="STRING" id="133412.A0A1R1Y0L6"/>
<comment type="caution">
    <text evidence="19">The sequence shown here is derived from an EMBL/GenBank/DDBJ whole genome shotgun (WGS) entry which is preliminary data.</text>
</comment>
<feature type="transmembrane region" description="Helical" evidence="17">
    <location>
        <begin position="46"/>
        <end position="72"/>
    </location>
</feature>
<feature type="compositionally biased region" description="Low complexity" evidence="16">
    <location>
        <begin position="375"/>
        <end position="398"/>
    </location>
</feature>
<dbReference type="InterPro" id="IPR057992">
    <property type="entry name" value="TPR_SYVN1_N"/>
</dbReference>
<comment type="similarity">
    <text evidence="4">Belongs to the HRD1 family.</text>
</comment>
<dbReference type="OrthoDB" id="7759664at2759"/>
<dbReference type="PROSITE" id="PS50089">
    <property type="entry name" value="ZF_RING_2"/>
    <property type="match status" value="1"/>
</dbReference>
<feature type="domain" description="RING-type" evidence="18">
    <location>
        <begin position="317"/>
        <end position="362"/>
    </location>
</feature>
<dbReference type="Proteomes" id="UP000187283">
    <property type="component" value="Unassembled WGS sequence"/>
</dbReference>
<dbReference type="InterPro" id="IPR013083">
    <property type="entry name" value="Znf_RING/FYVE/PHD"/>
</dbReference>
<keyword evidence="9 15" id="KW-0863">Zinc-finger</keyword>
<evidence type="ECO:0000259" key="18">
    <source>
        <dbReference type="PROSITE" id="PS50089"/>
    </source>
</evidence>
<comment type="catalytic activity">
    <reaction evidence="1">
        <text>S-ubiquitinyl-[E2 ubiquitin-conjugating enzyme]-L-cysteine + [acceptor protein]-L-lysine = [E2 ubiquitin-conjugating enzyme]-L-cysteine + N(6)-ubiquitinyl-[acceptor protein]-L-lysine.</text>
        <dbReference type="EC" id="2.3.2.27"/>
    </reaction>
</comment>
<dbReference type="Pfam" id="PF25563">
    <property type="entry name" value="TPR_SYVN1_N"/>
    <property type="match status" value="2"/>
</dbReference>
<keyword evidence="12" id="KW-0862">Zinc</keyword>
<evidence type="ECO:0000256" key="12">
    <source>
        <dbReference type="ARBA" id="ARBA00022833"/>
    </source>
</evidence>
<feature type="compositionally biased region" description="Polar residues" evidence="16">
    <location>
        <begin position="399"/>
        <end position="421"/>
    </location>
</feature>
<evidence type="ECO:0000256" key="1">
    <source>
        <dbReference type="ARBA" id="ARBA00000900"/>
    </source>
</evidence>
<evidence type="ECO:0000256" key="7">
    <source>
        <dbReference type="ARBA" id="ARBA00022692"/>
    </source>
</evidence>
<feature type="transmembrane region" description="Helical" evidence="17">
    <location>
        <begin position="166"/>
        <end position="185"/>
    </location>
</feature>
<keyword evidence="10" id="KW-0833">Ubl conjugation pathway</keyword>
<evidence type="ECO:0000256" key="4">
    <source>
        <dbReference type="ARBA" id="ARBA00010089"/>
    </source>
</evidence>
<dbReference type="GO" id="GO:0008270">
    <property type="term" value="F:zinc ion binding"/>
    <property type="evidence" value="ECO:0007669"/>
    <property type="project" value="UniProtKB-KW"/>
</dbReference>
<evidence type="ECO:0000256" key="3">
    <source>
        <dbReference type="ARBA" id="ARBA00004906"/>
    </source>
</evidence>
<evidence type="ECO:0000256" key="5">
    <source>
        <dbReference type="ARBA" id="ARBA00012483"/>
    </source>
</evidence>
<dbReference type="InterPro" id="IPR058051">
    <property type="entry name" value="Znf_RING_synoviolin"/>
</dbReference>
<evidence type="ECO:0000256" key="10">
    <source>
        <dbReference type="ARBA" id="ARBA00022786"/>
    </source>
</evidence>
<dbReference type="CDD" id="cd16479">
    <property type="entry name" value="RING-H2_synoviolin"/>
    <property type="match status" value="1"/>
</dbReference>
<keyword evidence="14 17" id="KW-0472">Membrane</keyword>
<protein>
    <recommendedName>
        <fullName evidence="5">RING-type E3 ubiquitin transferase</fullName>
        <ecNumber evidence="5">2.3.2.27</ecNumber>
    </recommendedName>
</protein>
<keyword evidence="11" id="KW-0256">Endoplasmic reticulum</keyword>
<gene>
    <name evidence="19" type="ORF">AYI70_g4162</name>
</gene>
<feature type="transmembrane region" description="Helical" evidence="17">
    <location>
        <begin position="191"/>
        <end position="215"/>
    </location>
</feature>
<keyword evidence="13 17" id="KW-1133">Transmembrane helix</keyword>
<dbReference type="EC" id="2.3.2.27" evidence="5"/>